<evidence type="ECO:0000256" key="1">
    <source>
        <dbReference type="SAM" id="MobiDB-lite"/>
    </source>
</evidence>
<name>A0A1R1YJH3_9FUNG</name>
<gene>
    <name evidence="2" type="ORF">AYI69_g3518</name>
</gene>
<evidence type="ECO:0000313" key="3">
    <source>
        <dbReference type="Proteomes" id="UP000187429"/>
    </source>
</evidence>
<reference evidence="3" key="1">
    <citation type="submission" date="2017-01" db="EMBL/GenBank/DDBJ databases">
        <authorList>
            <person name="Wang Y."/>
            <person name="White M."/>
            <person name="Kvist S."/>
            <person name="Moncalvo J.-M."/>
        </authorList>
    </citation>
    <scope>NUCLEOTIDE SEQUENCE [LARGE SCALE GENOMIC DNA]</scope>
    <source>
        <strain evidence="3">ID-206-W2</strain>
    </source>
</reference>
<dbReference type="Proteomes" id="UP000187429">
    <property type="component" value="Unassembled WGS sequence"/>
</dbReference>
<accession>A0A1R1YJH3</accession>
<feature type="region of interest" description="Disordered" evidence="1">
    <location>
        <begin position="77"/>
        <end position="131"/>
    </location>
</feature>
<feature type="compositionally biased region" description="Polar residues" evidence="1">
    <location>
        <begin position="85"/>
        <end position="103"/>
    </location>
</feature>
<protein>
    <submittedName>
        <fullName evidence="2">Uncharacterized protein</fullName>
    </submittedName>
</protein>
<dbReference type="EMBL" id="LSSM01001202">
    <property type="protein sequence ID" value="OMJ27061.1"/>
    <property type="molecule type" value="Genomic_DNA"/>
</dbReference>
<organism evidence="2 3">
    <name type="scientific">Smittium culicis</name>
    <dbReference type="NCBI Taxonomy" id="133412"/>
    <lineage>
        <taxon>Eukaryota</taxon>
        <taxon>Fungi</taxon>
        <taxon>Fungi incertae sedis</taxon>
        <taxon>Zoopagomycota</taxon>
        <taxon>Kickxellomycotina</taxon>
        <taxon>Harpellomycetes</taxon>
        <taxon>Harpellales</taxon>
        <taxon>Legeriomycetaceae</taxon>
        <taxon>Smittium</taxon>
    </lineage>
</organism>
<comment type="caution">
    <text evidence="2">The sequence shown here is derived from an EMBL/GenBank/DDBJ whole genome shotgun (WGS) entry which is preliminary data.</text>
</comment>
<proteinExistence type="predicted"/>
<sequence>MITPVSILPRIQKICLQAHDRALLSEVAATVTRARLNNLHKELDFPGNPTQFIESETKPLIEQDALDALIANTTPEKLQRFQPFRKNQQSSTQLDSISSNTVKAPSTSAATTAEAGTKTSEYQKNFRGRDL</sequence>
<dbReference type="AlphaFoldDB" id="A0A1R1YJH3"/>
<feature type="compositionally biased region" description="Low complexity" evidence="1">
    <location>
        <begin position="104"/>
        <end position="120"/>
    </location>
</feature>
<evidence type="ECO:0000313" key="2">
    <source>
        <dbReference type="EMBL" id="OMJ27061.1"/>
    </source>
</evidence>
<keyword evidence="3" id="KW-1185">Reference proteome</keyword>